<feature type="transmembrane region" description="Helical" evidence="2">
    <location>
        <begin position="263"/>
        <end position="284"/>
    </location>
</feature>
<keyword evidence="4" id="KW-1185">Reference proteome</keyword>
<evidence type="ECO:0000313" key="3">
    <source>
        <dbReference type="EMBL" id="CAJ1931159.1"/>
    </source>
</evidence>
<feature type="transmembrane region" description="Helical" evidence="2">
    <location>
        <begin position="304"/>
        <end position="328"/>
    </location>
</feature>
<comment type="caution">
    <text evidence="3">The sequence shown here is derived from an EMBL/GenBank/DDBJ whole genome shotgun (WGS) entry which is preliminary data.</text>
</comment>
<keyword evidence="2" id="KW-0472">Membrane</keyword>
<evidence type="ECO:0000256" key="1">
    <source>
        <dbReference type="SAM" id="MobiDB-lite"/>
    </source>
</evidence>
<keyword evidence="2" id="KW-1133">Transmembrane helix</keyword>
<feature type="transmembrane region" description="Helical" evidence="2">
    <location>
        <begin position="380"/>
        <end position="399"/>
    </location>
</feature>
<dbReference type="AlphaFoldDB" id="A0AAD2CNS7"/>
<feature type="transmembrane region" description="Helical" evidence="2">
    <location>
        <begin position="943"/>
        <end position="966"/>
    </location>
</feature>
<dbReference type="EMBL" id="CAKOGP040000125">
    <property type="protein sequence ID" value="CAJ1931159.1"/>
    <property type="molecule type" value="Genomic_DNA"/>
</dbReference>
<reference evidence="3" key="1">
    <citation type="submission" date="2023-08" db="EMBL/GenBank/DDBJ databases">
        <authorList>
            <person name="Audoor S."/>
            <person name="Bilcke G."/>
        </authorList>
    </citation>
    <scope>NUCLEOTIDE SEQUENCE</scope>
</reference>
<protein>
    <submittedName>
        <fullName evidence="3">Uncharacterized protein</fullName>
    </submittedName>
</protein>
<organism evidence="3 4">
    <name type="scientific">Cylindrotheca closterium</name>
    <dbReference type="NCBI Taxonomy" id="2856"/>
    <lineage>
        <taxon>Eukaryota</taxon>
        <taxon>Sar</taxon>
        <taxon>Stramenopiles</taxon>
        <taxon>Ochrophyta</taxon>
        <taxon>Bacillariophyta</taxon>
        <taxon>Bacillariophyceae</taxon>
        <taxon>Bacillariophycidae</taxon>
        <taxon>Bacillariales</taxon>
        <taxon>Bacillariaceae</taxon>
        <taxon>Cylindrotheca</taxon>
    </lineage>
</organism>
<keyword evidence="2" id="KW-0812">Transmembrane</keyword>
<proteinExistence type="predicted"/>
<feature type="region of interest" description="Disordered" evidence="1">
    <location>
        <begin position="460"/>
        <end position="480"/>
    </location>
</feature>
<name>A0AAD2CNS7_9STRA</name>
<evidence type="ECO:0000256" key="2">
    <source>
        <dbReference type="SAM" id="Phobius"/>
    </source>
</evidence>
<evidence type="ECO:0000313" key="4">
    <source>
        <dbReference type="Proteomes" id="UP001295423"/>
    </source>
</evidence>
<feature type="transmembrane region" description="Helical" evidence="2">
    <location>
        <begin position="906"/>
        <end position="931"/>
    </location>
</feature>
<accession>A0AAD2CNS7</accession>
<feature type="transmembrane region" description="Helical" evidence="2">
    <location>
        <begin position="874"/>
        <end position="899"/>
    </location>
</feature>
<sequence length="1099" mass="122680">MKFLSPKGAVKDAKELEYLVALHQTTHAEIEEFRDGSIDDEDVRVFLMSRFGIVVTNEQVREYIFKGLAGGDGEDEAIDILELVSILMIPMLVKVSDSVLGNKKRTSILTSDQERLLPPPTIIADVLQNILSDTTDGESSTAKPPPLTPSILRQIFVQYDELELVKDDKLIEEMIAVACRGRPGAPLDVKAFARALSSDVNLYNPENETRYTEILTDIFPNGVEKAEESGAEKAAETDVVGDSTQSVKKVKTLSHMDFTADTFVHSLHVSMLWLVIVFSYFFYMLGVQGADFLQSSKDGFGYKVGYAVLRWTITMLKLVILGGAFGFCLGLGNGLPLKSIIGPLLGLIATAVLVFVPASYKGSNEIFDTDLENSDEHSEWPGLGYLLVIFGIVLVLLQVKNIFDLMMPSFEHTKLYTIVDRVAGSSTQLSYRSKQAGIFKINQLVKNAYELHKLDEKAQERSLLKSSRPGEGSNDSPTIHKSSKAIALRNYADQVDELEEVGGFVWSVKEYFSGRLAGTEGIWLPSRLLAANAIQFFAIINSQMRGFYAGIGVCRDVSFEGPECYDLFEPLNSTEGLDGLIGDTCTSLQSAFTAVEAQVTDTLLGANCSVVLSAARDFANEAAIDENIDPAEIENIINRCYGVNTMTAEDIEKFNEWFDDDEFFPDITNETLSYCSEVADFIKTDAFTDLAPGFEDDAFQAYRLCMEAYGSIEMESPCDTQLFSPLQEIFAYEKDYDGENFCVSFISACYIDPFNPTRATCIIGESEDMVYQFQGSTCETYPQINNTMKYYEENILPQQLSVMRFFPEKWTLYLTAIMSIVSGSIVAIITAGVYIPSAIHTVLKFRYGVIPSLKDPKFLKYRDNLVNQTYMIGAMFWGLIVTTLMVTILIALIVFLLVWPASRDIVINLCAQVLGIAVTIILRSVLCMIFLKTAYAGFYRKMPAFANAFMFCMECWNIALTAAFVLGRLVKFLLATGLYVGRIDRPVLAEGLALDIDSLPRIFRQNLLSAEAHRHPYIEQLAQMYLMKLRHKDDFGTKAGSIWRLLFVSALMPWLRKKRIQDDVDIGKEIVAKMRSSIAQGEPEKNPRRISRASFLIDP</sequence>
<gene>
    <name evidence="3" type="ORF">CYCCA115_LOCUS2266</name>
</gene>
<feature type="transmembrane region" description="Helical" evidence="2">
    <location>
        <begin position="340"/>
        <end position="360"/>
    </location>
</feature>
<dbReference type="Proteomes" id="UP001295423">
    <property type="component" value="Unassembled WGS sequence"/>
</dbReference>
<feature type="transmembrane region" description="Helical" evidence="2">
    <location>
        <begin position="810"/>
        <end position="835"/>
    </location>
</feature>